<keyword evidence="1" id="KW-0472">Membrane</keyword>
<keyword evidence="3" id="KW-1185">Reference proteome</keyword>
<evidence type="ECO:0000313" key="2">
    <source>
        <dbReference type="EMBL" id="SDY44161.1"/>
    </source>
</evidence>
<dbReference type="Proteomes" id="UP000199079">
    <property type="component" value="Unassembled WGS sequence"/>
</dbReference>
<reference evidence="3" key="1">
    <citation type="submission" date="2016-10" db="EMBL/GenBank/DDBJ databases">
        <authorList>
            <person name="Varghese N."/>
            <person name="Submissions S."/>
        </authorList>
    </citation>
    <scope>NUCLEOTIDE SEQUENCE [LARGE SCALE GENOMIC DNA]</scope>
    <source>
        <strain evidence="3">DC30,IBRC 10041,KCTC 4046</strain>
    </source>
</reference>
<dbReference type="AlphaFoldDB" id="A0A1H3JWB1"/>
<dbReference type="GeneID" id="43837582"/>
<feature type="transmembrane region" description="Helical" evidence="1">
    <location>
        <begin position="7"/>
        <end position="25"/>
    </location>
</feature>
<evidence type="ECO:0000256" key="1">
    <source>
        <dbReference type="SAM" id="Phobius"/>
    </source>
</evidence>
<organism evidence="2 3">
    <name type="scientific">Halopenitus persicus</name>
    <dbReference type="NCBI Taxonomy" id="1048396"/>
    <lineage>
        <taxon>Archaea</taxon>
        <taxon>Methanobacteriati</taxon>
        <taxon>Methanobacteriota</taxon>
        <taxon>Stenosarchaea group</taxon>
        <taxon>Halobacteria</taxon>
        <taxon>Halobacteriales</taxon>
        <taxon>Haloferacaceae</taxon>
        <taxon>Halopenitus</taxon>
    </lineage>
</organism>
<evidence type="ECO:0000313" key="3">
    <source>
        <dbReference type="Proteomes" id="UP000199079"/>
    </source>
</evidence>
<protein>
    <submittedName>
        <fullName evidence="2">Uncharacterized protein</fullName>
    </submittedName>
</protein>
<proteinExistence type="predicted"/>
<accession>A0A1H3JWB1</accession>
<name>A0A1H3JWB1_9EURY</name>
<dbReference type="EMBL" id="FNPC01000005">
    <property type="protein sequence ID" value="SDY44161.1"/>
    <property type="molecule type" value="Genomic_DNA"/>
</dbReference>
<gene>
    <name evidence="2" type="ORF">SAMN05216564_105163</name>
</gene>
<sequence length="64" mass="6503">MVSKRGVATGVGGVVGGAVGIGLTLQSTIPVERLIGVFRTTPDEALIVSMFLIATVSLIALSVY</sequence>
<keyword evidence="1" id="KW-1133">Transmembrane helix</keyword>
<feature type="transmembrane region" description="Helical" evidence="1">
    <location>
        <begin position="45"/>
        <end position="63"/>
    </location>
</feature>
<dbReference type="RefSeq" id="WP_021074388.1">
    <property type="nucleotide sequence ID" value="NZ_FNPC01000005.1"/>
</dbReference>
<keyword evidence="1" id="KW-0812">Transmembrane</keyword>